<dbReference type="Proteomes" id="UP000015101">
    <property type="component" value="Unassembled WGS sequence"/>
</dbReference>
<keyword evidence="5 12" id="KW-1133">Transmembrane helix</keyword>
<evidence type="ECO:0000313" key="13">
    <source>
        <dbReference type="EMBL" id="ESN94120.1"/>
    </source>
</evidence>
<dbReference type="OrthoDB" id="6157104at2759"/>
<proteinExistence type="inferred from homology"/>
<name>T1FFP4_HELRO</name>
<accession>T1FFP4</accession>
<evidence type="ECO:0000256" key="6">
    <source>
        <dbReference type="ARBA" id="ARBA00023053"/>
    </source>
</evidence>
<dbReference type="PRINTS" id="PR01078">
    <property type="entry name" value="AMINACHANNEL"/>
</dbReference>
<dbReference type="HOGENOM" id="CLU_1490602_0_0_1"/>
<comment type="subcellular location">
    <subcellularLocation>
        <location evidence="1">Membrane</location>
        <topology evidence="1">Multi-pass membrane protein</topology>
    </subcellularLocation>
</comment>
<keyword evidence="4 11" id="KW-0812">Transmembrane</keyword>
<gene>
    <name evidence="14" type="primary">20207643</name>
    <name evidence="13" type="ORF">HELRODRAFT_180290</name>
</gene>
<dbReference type="Gene3D" id="1.10.287.820">
    <property type="entry name" value="Acid-sensing ion channel domain"/>
    <property type="match status" value="1"/>
</dbReference>
<protein>
    <submittedName>
        <fullName evidence="13 14">Uncharacterized protein</fullName>
    </submittedName>
</protein>
<dbReference type="PANTHER" id="PTHR11690">
    <property type="entry name" value="AMILORIDE-SENSITIVE SODIUM CHANNEL-RELATED"/>
    <property type="match status" value="1"/>
</dbReference>
<evidence type="ECO:0000256" key="11">
    <source>
        <dbReference type="RuleBase" id="RU000679"/>
    </source>
</evidence>
<dbReference type="GeneID" id="20207643"/>
<dbReference type="CTD" id="20207643"/>
<evidence type="ECO:0000256" key="3">
    <source>
        <dbReference type="ARBA" id="ARBA00022461"/>
    </source>
</evidence>
<keyword evidence="15" id="KW-1185">Reference proteome</keyword>
<keyword evidence="8 12" id="KW-0472">Membrane</keyword>
<dbReference type="Pfam" id="PF00858">
    <property type="entry name" value="ASC"/>
    <property type="match status" value="1"/>
</dbReference>
<reference evidence="14" key="3">
    <citation type="submission" date="2015-06" db="UniProtKB">
        <authorList>
            <consortium name="EnsemblMetazoa"/>
        </authorList>
    </citation>
    <scope>IDENTIFICATION</scope>
</reference>
<comment type="similarity">
    <text evidence="11">Belongs to the amiloride-sensitive sodium channel (TC 1.A.6) family.</text>
</comment>
<keyword evidence="2 11" id="KW-0813">Transport</keyword>
<evidence type="ECO:0000256" key="1">
    <source>
        <dbReference type="ARBA" id="ARBA00004141"/>
    </source>
</evidence>
<dbReference type="GO" id="GO:0016020">
    <property type="term" value="C:membrane"/>
    <property type="evidence" value="ECO:0007669"/>
    <property type="project" value="UniProtKB-SubCell"/>
</dbReference>
<dbReference type="InParanoid" id="T1FFP4"/>
<dbReference type="EMBL" id="KB097572">
    <property type="protein sequence ID" value="ESN94120.1"/>
    <property type="molecule type" value="Genomic_DNA"/>
</dbReference>
<keyword evidence="6" id="KW-0915">Sodium</keyword>
<dbReference type="eggNOG" id="KOG4294">
    <property type="taxonomic scope" value="Eukaryota"/>
</dbReference>
<reference evidence="13 15" key="2">
    <citation type="journal article" date="2013" name="Nature">
        <title>Insights into bilaterian evolution from three spiralian genomes.</title>
        <authorList>
            <person name="Simakov O."/>
            <person name="Marletaz F."/>
            <person name="Cho S.J."/>
            <person name="Edsinger-Gonzales E."/>
            <person name="Havlak P."/>
            <person name="Hellsten U."/>
            <person name="Kuo D.H."/>
            <person name="Larsson T."/>
            <person name="Lv J."/>
            <person name="Arendt D."/>
            <person name="Savage R."/>
            <person name="Osoegawa K."/>
            <person name="de Jong P."/>
            <person name="Grimwood J."/>
            <person name="Chapman J.A."/>
            <person name="Shapiro H."/>
            <person name="Aerts A."/>
            <person name="Otillar R.P."/>
            <person name="Terry A.Y."/>
            <person name="Boore J.L."/>
            <person name="Grigoriev I.V."/>
            <person name="Lindberg D.R."/>
            <person name="Seaver E.C."/>
            <person name="Weisblat D.A."/>
            <person name="Putnam N.H."/>
            <person name="Rokhsar D.S."/>
        </authorList>
    </citation>
    <scope>NUCLEOTIDE SEQUENCE</scope>
</reference>
<feature type="transmembrane region" description="Helical" evidence="12">
    <location>
        <begin position="162"/>
        <end position="188"/>
    </location>
</feature>
<evidence type="ECO:0000313" key="15">
    <source>
        <dbReference type="Proteomes" id="UP000015101"/>
    </source>
</evidence>
<dbReference type="EnsemblMetazoa" id="HelroT180290">
    <property type="protein sequence ID" value="HelroP180290"/>
    <property type="gene ID" value="HelroG180290"/>
</dbReference>
<keyword evidence="10 11" id="KW-0407">Ion channel</keyword>
<dbReference type="EMBL" id="AMQM01007145">
    <property type="status" value="NOT_ANNOTATED_CDS"/>
    <property type="molecule type" value="Genomic_DNA"/>
</dbReference>
<evidence type="ECO:0000256" key="8">
    <source>
        <dbReference type="ARBA" id="ARBA00023136"/>
    </source>
</evidence>
<evidence type="ECO:0000256" key="7">
    <source>
        <dbReference type="ARBA" id="ARBA00023065"/>
    </source>
</evidence>
<evidence type="ECO:0000256" key="4">
    <source>
        <dbReference type="ARBA" id="ARBA00022692"/>
    </source>
</evidence>
<sequence>MVENNKITRLNRPSEPCYSTPGYHPVKCEWRCIAEKIIERCNCRPIYMEAIRNESICDYLEEQSCASTITDKFYQMRNDDPIYCDCPPLCTETIYTPSVTGSDLGRNFVKAMLKDFGPNQTFEEITSNQSLLTIYLSSLQCTYITTTESYGLVALMSDLGGALGLLLGATFLTVVEALELIYDFILFARVKRRMAKTS</sequence>
<dbReference type="OMA" id="CTETIYT"/>
<evidence type="ECO:0000256" key="10">
    <source>
        <dbReference type="ARBA" id="ARBA00023303"/>
    </source>
</evidence>
<dbReference type="KEGG" id="hro:HELRODRAFT_180290"/>
<dbReference type="RefSeq" id="XP_009027850.1">
    <property type="nucleotide sequence ID" value="XM_009029602.1"/>
</dbReference>
<evidence type="ECO:0000256" key="9">
    <source>
        <dbReference type="ARBA" id="ARBA00023201"/>
    </source>
</evidence>
<keyword evidence="7 11" id="KW-0406">Ion transport</keyword>
<keyword evidence="9 11" id="KW-0739">Sodium transport</keyword>
<evidence type="ECO:0000313" key="14">
    <source>
        <dbReference type="EnsemblMetazoa" id="HelroP180290"/>
    </source>
</evidence>
<dbReference type="FunCoup" id="T1FFP4">
    <property type="interactions" value="64"/>
</dbReference>
<evidence type="ECO:0000256" key="5">
    <source>
        <dbReference type="ARBA" id="ARBA00022989"/>
    </source>
</evidence>
<dbReference type="InterPro" id="IPR001873">
    <property type="entry name" value="ENaC"/>
</dbReference>
<dbReference type="AlphaFoldDB" id="T1FFP4"/>
<evidence type="ECO:0000256" key="12">
    <source>
        <dbReference type="SAM" id="Phobius"/>
    </source>
</evidence>
<organism evidence="14 15">
    <name type="scientific">Helobdella robusta</name>
    <name type="common">Californian leech</name>
    <dbReference type="NCBI Taxonomy" id="6412"/>
    <lineage>
        <taxon>Eukaryota</taxon>
        <taxon>Metazoa</taxon>
        <taxon>Spiralia</taxon>
        <taxon>Lophotrochozoa</taxon>
        <taxon>Annelida</taxon>
        <taxon>Clitellata</taxon>
        <taxon>Hirudinea</taxon>
        <taxon>Rhynchobdellida</taxon>
        <taxon>Glossiphoniidae</taxon>
        <taxon>Helobdella</taxon>
    </lineage>
</organism>
<reference evidence="15" key="1">
    <citation type="submission" date="2012-12" db="EMBL/GenBank/DDBJ databases">
        <authorList>
            <person name="Hellsten U."/>
            <person name="Grimwood J."/>
            <person name="Chapman J.A."/>
            <person name="Shapiro H."/>
            <person name="Aerts A."/>
            <person name="Otillar R.P."/>
            <person name="Terry A.Y."/>
            <person name="Boore J.L."/>
            <person name="Simakov O."/>
            <person name="Marletaz F."/>
            <person name="Cho S.-J."/>
            <person name="Edsinger-Gonzales E."/>
            <person name="Havlak P."/>
            <person name="Kuo D.-H."/>
            <person name="Larsson T."/>
            <person name="Lv J."/>
            <person name="Arendt D."/>
            <person name="Savage R."/>
            <person name="Osoegawa K."/>
            <person name="de Jong P."/>
            <person name="Lindberg D.R."/>
            <person name="Seaver E.C."/>
            <person name="Weisblat D.A."/>
            <person name="Putnam N.H."/>
            <person name="Grigoriev I.V."/>
            <person name="Rokhsar D.S."/>
        </authorList>
    </citation>
    <scope>NUCLEOTIDE SEQUENCE</scope>
</reference>
<dbReference type="Gene3D" id="1.10.287.770">
    <property type="entry name" value="YojJ-like"/>
    <property type="match status" value="1"/>
</dbReference>
<dbReference type="GO" id="GO:0005272">
    <property type="term" value="F:sodium channel activity"/>
    <property type="evidence" value="ECO:0007669"/>
    <property type="project" value="UniProtKB-KW"/>
</dbReference>
<evidence type="ECO:0000256" key="2">
    <source>
        <dbReference type="ARBA" id="ARBA00022448"/>
    </source>
</evidence>
<keyword evidence="3 11" id="KW-0894">Sodium channel</keyword>
<dbReference type="PANTHER" id="PTHR11690:SF248">
    <property type="entry name" value="PICKPOCKET 17, ISOFORM A"/>
    <property type="match status" value="1"/>
</dbReference>